<dbReference type="STRING" id="858893.H6BNC8"/>
<dbReference type="EMBL" id="JH226130">
    <property type="protein sequence ID" value="EHY52198.1"/>
    <property type="molecule type" value="Genomic_DNA"/>
</dbReference>
<organism evidence="2 3">
    <name type="scientific">Exophiala dermatitidis (strain ATCC 34100 / CBS 525.76 / NIH/UT8656)</name>
    <name type="common">Black yeast</name>
    <name type="synonym">Wangiella dermatitidis</name>
    <dbReference type="NCBI Taxonomy" id="858893"/>
    <lineage>
        <taxon>Eukaryota</taxon>
        <taxon>Fungi</taxon>
        <taxon>Dikarya</taxon>
        <taxon>Ascomycota</taxon>
        <taxon>Pezizomycotina</taxon>
        <taxon>Eurotiomycetes</taxon>
        <taxon>Chaetothyriomycetidae</taxon>
        <taxon>Chaetothyriales</taxon>
        <taxon>Herpotrichiellaceae</taxon>
        <taxon>Exophiala</taxon>
    </lineage>
</organism>
<dbReference type="Proteomes" id="UP000007304">
    <property type="component" value="Unassembled WGS sequence"/>
</dbReference>
<dbReference type="InParanoid" id="H6BNC8"/>
<keyword evidence="3" id="KW-1185">Reference proteome</keyword>
<dbReference type="VEuPathDB" id="FungiDB:HMPREF1120_00413"/>
<dbReference type="OrthoDB" id="4110502at2759"/>
<dbReference type="AlphaFoldDB" id="H6BNC8"/>
<evidence type="ECO:0000259" key="1">
    <source>
        <dbReference type="Pfam" id="PF12697"/>
    </source>
</evidence>
<proteinExistence type="predicted"/>
<dbReference type="RefSeq" id="XP_009152659.1">
    <property type="nucleotide sequence ID" value="XM_009154411.1"/>
</dbReference>
<dbReference type="HOGENOM" id="CLU_046066_1_3_1"/>
<sequence length="291" mass="32345">MAVIQYCTERAATTYLNICNMYIYTCPGQLHSRHFCRSPIYCTMTVKPLIYILHGSWHGPAGFDTVKSKLEDLGYTVVCPQQPSTGATPPTKTMYDDAEFVRGELKSLADQGHDILLVMHSYGGVVGTQAAAGLGKTERQKKGQKGGIVRLFYACAFILPVGHHLCDAVGGQLAPFIKAEEDGSCHVMNPEQVFYQDLPVDQQRHWSSQLKPQTTICQFNPVTRIAYKDIPVSYLYCENDQALPLSMQRRMVKECGVKVQEFTCTAGHSPFLSQPETFVDFVVTASETIES</sequence>
<dbReference type="PANTHER" id="PTHR37017">
    <property type="entry name" value="AB HYDROLASE-1 DOMAIN-CONTAINING PROTEIN-RELATED"/>
    <property type="match status" value="1"/>
</dbReference>
<feature type="domain" description="AB hydrolase-1" evidence="1">
    <location>
        <begin position="52"/>
        <end position="280"/>
    </location>
</feature>
<dbReference type="OMA" id="CKAIENR"/>
<dbReference type="eggNOG" id="ENOG502S15T">
    <property type="taxonomic scope" value="Eukaryota"/>
</dbReference>
<gene>
    <name evidence="2" type="ORF">HMPREF1120_00413</name>
</gene>
<dbReference type="InterPro" id="IPR000073">
    <property type="entry name" value="AB_hydrolase_1"/>
</dbReference>
<dbReference type="Gene3D" id="3.40.50.1820">
    <property type="entry name" value="alpha/beta hydrolase"/>
    <property type="match status" value="1"/>
</dbReference>
<dbReference type="SUPFAM" id="SSF53474">
    <property type="entry name" value="alpha/beta-Hydrolases"/>
    <property type="match status" value="1"/>
</dbReference>
<reference evidence="2" key="1">
    <citation type="submission" date="2011-07" db="EMBL/GenBank/DDBJ databases">
        <title>The Genome Sequence of Exophiala (Wangiella) dermatitidis NIH/UT8656.</title>
        <authorList>
            <consortium name="The Broad Institute Genome Sequencing Platform"/>
            <person name="Cuomo C."/>
            <person name="Wang Z."/>
            <person name="Hunicke-Smith S."/>
            <person name="Szanislo P.J."/>
            <person name="Earl A."/>
            <person name="Young S.K."/>
            <person name="Zeng Q."/>
            <person name="Gargeya S."/>
            <person name="Fitzgerald M."/>
            <person name="Haas B."/>
            <person name="Abouelleil A."/>
            <person name="Alvarado L."/>
            <person name="Arachchi H.M."/>
            <person name="Berlin A."/>
            <person name="Brown A."/>
            <person name="Chapman S.B."/>
            <person name="Chen Z."/>
            <person name="Dunbar C."/>
            <person name="Freedman E."/>
            <person name="Gearin G."/>
            <person name="Gellesch M."/>
            <person name="Goldberg J."/>
            <person name="Griggs A."/>
            <person name="Gujja S."/>
            <person name="Heiman D."/>
            <person name="Howarth C."/>
            <person name="Larson L."/>
            <person name="Lui A."/>
            <person name="MacDonald P.J.P."/>
            <person name="Montmayeur A."/>
            <person name="Murphy C."/>
            <person name="Neiman D."/>
            <person name="Pearson M."/>
            <person name="Priest M."/>
            <person name="Roberts A."/>
            <person name="Saif S."/>
            <person name="Shea T."/>
            <person name="Shenoy N."/>
            <person name="Sisk P."/>
            <person name="Stolte C."/>
            <person name="Sykes S."/>
            <person name="Wortman J."/>
            <person name="Nusbaum C."/>
            <person name="Birren B."/>
        </authorList>
    </citation>
    <scope>NUCLEOTIDE SEQUENCE</scope>
    <source>
        <strain evidence="2">NIH/UT8656</strain>
    </source>
</reference>
<protein>
    <recommendedName>
        <fullName evidence="1">AB hydrolase-1 domain-containing protein</fullName>
    </recommendedName>
</protein>
<dbReference type="Pfam" id="PF12697">
    <property type="entry name" value="Abhydrolase_6"/>
    <property type="match status" value="1"/>
</dbReference>
<dbReference type="GeneID" id="20305052"/>
<evidence type="ECO:0000313" key="3">
    <source>
        <dbReference type="Proteomes" id="UP000007304"/>
    </source>
</evidence>
<dbReference type="InterPro" id="IPR052897">
    <property type="entry name" value="Sec-Metab_Biosynth_Hydrolase"/>
</dbReference>
<dbReference type="PANTHER" id="PTHR37017:SF11">
    <property type="entry name" value="ESTERASE_LIPASE_THIOESTERASE DOMAIN-CONTAINING PROTEIN"/>
    <property type="match status" value="1"/>
</dbReference>
<evidence type="ECO:0000313" key="2">
    <source>
        <dbReference type="EMBL" id="EHY52198.1"/>
    </source>
</evidence>
<name>H6BNC8_EXODN</name>
<dbReference type="InterPro" id="IPR029058">
    <property type="entry name" value="AB_hydrolase_fold"/>
</dbReference>
<accession>H6BNC8</accession>